<evidence type="ECO:0000256" key="3">
    <source>
        <dbReference type="ARBA" id="ARBA00004496"/>
    </source>
</evidence>
<dbReference type="PANTHER" id="PTHR34265:SF1">
    <property type="entry name" value="TYPE III PANTOTHENATE KINASE"/>
    <property type="match status" value="1"/>
</dbReference>
<comment type="pathway">
    <text evidence="4 16">Cofactor biosynthesis; coenzyme A biosynthesis; CoA from (R)-pantothenate: step 1/5.</text>
</comment>
<dbReference type="GO" id="GO:0015937">
    <property type="term" value="P:coenzyme A biosynthetic process"/>
    <property type="evidence" value="ECO:0007669"/>
    <property type="project" value="UniProtKB-UniRule"/>
</dbReference>
<feature type="binding site" evidence="16">
    <location>
        <position position="84"/>
    </location>
    <ligand>
        <name>substrate</name>
    </ligand>
</feature>
<feature type="binding site" evidence="16">
    <location>
        <begin position="88"/>
        <end position="91"/>
    </location>
    <ligand>
        <name>substrate</name>
    </ligand>
</feature>
<evidence type="ECO:0000256" key="7">
    <source>
        <dbReference type="ARBA" id="ARBA00022490"/>
    </source>
</evidence>
<feature type="binding site" evidence="16">
    <location>
        <begin position="11"/>
        <end position="18"/>
    </location>
    <ligand>
        <name>ATP</name>
        <dbReference type="ChEBI" id="CHEBI:30616"/>
    </ligand>
</feature>
<keyword evidence="13 16" id="KW-0173">Coenzyme A biosynthesis</keyword>
<keyword evidence="16" id="KW-0479">Metal-binding</keyword>
<dbReference type="PANTHER" id="PTHR34265">
    <property type="entry name" value="TYPE III PANTOTHENATE KINASE"/>
    <property type="match status" value="1"/>
</dbReference>
<keyword evidence="9 16" id="KW-0547">Nucleotide-binding</keyword>
<proteinExistence type="inferred from homology"/>
<evidence type="ECO:0000256" key="16">
    <source>
        <dbReference type="HAMAP-Rule" id="MF_01274"/>
    </source>
</evidence>
<comment type="cofactor">
    <cofactor evidence="2">
        <name>K(+)</name>
        <dbReference type="ChEBI" id="CHEBI:29103"/>
    </cofactor>
</comment>
<evidence type="ECO:0000313" key="18">
    <source>
        <dbReference type="Proteomes" id="UP000239001"/>
    </source>
</evidence>
<dbReference type="GO" id="GO:0005737">
    <property type="term" value="C:cytoplasm"/>
    <property type="evidence" value="ECO:0007669"/>
    <property type="project" value="UniProtKB-SubCell"/>
</dbReference>
<evidence type="ECO:0000256" key="12">
    <source>
        <dbReference type="ARBA" id="ARBA00022958"/>
    </source>
</evidence>
<evidence type="ECO:0000256" key="15">
    <source>
        <dbReference type="ARBA" id="ARBA00040883"/>
    </source>
</evidence>
<comment type="caution">
    <text evidence="17">The sequence shown here is derived from an EMBL/GenBank/DDBJ whole genome shotgun (WGS) entry which is preliminary data.</text>
</comment>
<comment type="catalytic activity">
    <reaction evidence="1 16">
        <text>(R)-pantothenate + ATP = (R)-4'-phosphopantothenate + ADP + H(+)</text>
        <dbReference type="Rhea" id="RHEA:16373"/>
        <dbReference type="ChEBI" id="CHEBI:10986"/>
        <dbReference type="ChEBI" id="CHEBI:15378"/>
        <dbReference type="ChEBI" id="CHEBI:29032"/>
        <dbReference type="ChEBI" id="CHEBI:30616"/>
        <dbReference type="ChEBI" id="CHEBI:456216"/>
        <dbReference type="EC" id="2.7.1.33"/>
    </reaction>
</comment>
<comment type="cofactor">
    <cofactor evidence="16">
        <name>NH4(+)</name>
        <dbReference type="ChEBI" id="CHEBI:28938"/>
    </cofactor>
    <cofactor evidence="16">
        <name>K(+)</name>
        <dbReference type="ChEBI" id="CHEBI:29103"/>
    </cofactor>
    <text evidence="16">A monovalent cation. Ammonium or potassium.</text>
</comment>
<dbReference type="EC" id="2.7.1.33" evidence="6 16"/>
<dbReference type="NCBIfam" id="TIGR00671">
    <property type="entry name" value="baf"/>
    <property type="match status" value="1"/>
</dbReference>
<dbReference type="AlphaFoldDB" id="A0A2T1M116"/>
<dbReference type="InterPro" id="IPR004619">
    <property type="entry name" value="Type_III_PanK"/>
</dbReference>
<evidence type="ECO:0000256" key="11">
    <source>
        <dbReference type="ARBA" id="ARBA00022840"/>
    </source>
</evidence>
<evidence type="ECO:0000256" key="1">
    <source>
        <dbReference type="ARBA" id="ARBA00001206"/>
    </source>
</evidence>
<feature type="active site" description="Proton acceptor" evidence="16">
    <location>
        <position position="90"/>
    </location>
</feature>
<dbReference type="CDD" id="cd24015">
    <property type="entry name" value="ASKHA_NBD_PanK-III"/>
    <property type="match status" value="1"/>
</dbReference>
<dbReference type="Proteomes" id="UP000239001">
    <property type="component" value="Unassembled WGS sequence"/>
</dbReference>
<evidence type="ECO:0000256" key="13">
    <source>
        <dbReference type="ARBA" id="ARBA00022993"/>
    </source>
</evidence>
<keyword evidence="8 16" id="KW-0808">Transferase</keyword>
<feature type="binding site" evidence="16">
    <location>
        <position position="113"/>
    </location>
    <ligand>
        <name>ATP</name>
        <dbReference type="ChEBI" id="CHEBI:30616"/>
    </ligand>
</feature>
<dbReference type="OrthoDB" id="482945at2"/>
<dbReference type="GO" id="GO:0005524">
    <property type="term" value="F:ATP binding"/>
    <property type="evidence" value="ECO:0007669"/>
    <property type="project" value="UniProtKB-UniRule"/>
</dbReference>
<reference evidence="17 18" key="2">
    <citation type="submission" date="2018-03" db="EMBL/GenBank/DDBJ databases">
        <authorList>
            <person name="Keele B.F."/>
        </authorList>
    </citation>
    <scope>NUCLEOTIDE SEQUENCE [LARGE SCALE GENOMIC DNA]</scope>
    <source>
        <strain evidence="17 18">CCALA 016</strain>
    </source>
</reference>
<keyword evidence="7 16" id="KW-0963">Cytoplasm</keyword>
<dbReference type="EMBL" id="PXOH01000004">
    <property type="protein sequence ID" value="PSF38380.1"/>
    <property type="molecule type" value="Genomic_DNA"/>
</dbReference>
<sequence>MNNSLEWLALIIGNSRLHWAWFEQYHLKKTWHTPHLTNVFTSIENCLDLPIYLASVVPSQTTFFQNYPHFIEIKLEQIPLKKLYPTLGIDRAITVLGAGESYGYPCLVIDVGTALTFTGIDAQKNFIGGAILPGFRLQFQSLSSQTAALPTVALPDKLPHLWENTTQTAIESGIIYNTLAGVHYFISDWLTQFPNAKILITGGDGLIIFNYLLNLFPYLNKHIKFDAELGFWGMRSLRQLL</sequence>
<dbReference type="GO" id="GO:0004594">
    <property type="term" value="F:pantothenate kinase activity"/>
    <property type="evidence" value="ECO:0007669"/>
    <property type="project" value="UniProtKB-UniRule"/>
</dbReference>
<keyword evidence="18" id="KW-1185">Reference proteome</keyword>
<dbReference type="Gene3D" id="3.30.420.40">
    <property type="match status" value="1"/>
</dbReference>
<organism evidence="17 18">
    <name type="scientific">Aphanothece hegewaldii CCALA 016</name>
    <dbReference type="NCBI Taxonomy" id="2107694"/>
    <lineage>
        <taxon>Bacteria</taxon>
        <taxon>Bacillati</taxon>
        <taxon>Cyanobacteriota</taxon>
        <taxon>Cyanophyceae</taxon>
        <taxon>Oscillatoriophycideae</taxon>
        <taxon>Chroococcales</taxon>
        <taxon>Aphanothecaceae</taxon>
        <taxon>Aphanothece</taxon>
    </lineage>
</organism>
<gene>
    <name evidence="16" type="primary">coaX</name>
    <name evidence="17" type="ORF">C7H19_05160</name>
</gene>
<comment type="similarity">
    <text evidence="14 16">Belongs to the type III pantothenate kinase family.</text>
</comment>
<evidence type="ECO:0000256" key="9">
    <source>
        <dbReference type="ARBA" id="ARBA00022741"/>
    </source>
</evidence>
<reference evidence="17 18" key="1">
    <citation type="submission" date="2018-03" db="EMBL/GenBank/DDBJ databases">
        <title>The ancient ancestry and fast evolution of plastids.</title>
        <authorList>
            <person name="Moore K.R."/>
            <person name="Magnabosco C."/>
            <person name="Momper L."/>
            <person name="Gold D.A."/>
            <person name="Bosak T."/>
            <person name="Fournier G.P."/>
        </authorList>
    </citation>
    <scope>NUCLEOTIDE SEQUENCE [LARGE SCALE GENOMIC DNA]</scope>
    <source>
        <strain evidence="17 18">CCALA 016</strain>
    </source>
</reference>
<name>A0A2T1M116_9CHRO</name>
<dbReference type="NCBIfam" id="NF009871">
    <property type="entry name" value="PRK13331.1"/>
    <property type="match status" value="1"/>
</dbReference>
<dbReference type="GO" id="GO:0046872">
    <property type="term" value="F:metal ion binding"/>
    <property type="evidence" value="ECO:0007669"/>
    <property type="project" value="UniProtKB-KW"/>
</dbReference>
<evidence type="ECO:0000256" key="4">
    <source>
        <dbReference type="ARBA" id="ARBA00005225"/>
    </source>
</evidence>
<dbReference type="RefSeq" id="WP_106455823.1">
    <property type="nucleotide sequence ID" value="NZ_PXOH01000004.1"/>
</dbReference>
<dbReference type="SUPFAM" id="SSF53067">
    <property type="entry name" value="Actin-like ATPase domain"/>
    <property type="match status" value="2"/>
</dbReference>
<keyword evidence="11 16" id="KW-0067">ATP-binding</keyword>
<comment type="subcellular location">
    <subcellularLocation>
        <location evidence="3 16">Cytoplasm</location>
    </subcellularLocation>
</comment>
<feature type="binding site" evidence="16">
    <location>
        <position position="166"/>
    </location>
    <ligand>
        <name>substrate</name>
    </ligand>
</feature>
<evidence type="ECO:0000256" key="10">
    <source>
        <dbReference type="ARBA" id="ARBA00022777"/>
    </source>
</evidence>
<evidence type="ECO:0000256" key="5">
    <source>
        <dbReference type="ARBA" id="ARBA00011738"/>
    </source>
</evidence>
<keyword evidence="10 16" id="KW-0418">Kinase</keyword>
<evidence type="ECO:0000256" key="14">
    <source>
        <dbReference type="ARBA" id="ARBA00038036"/>
    </source>
</evidence>
<evidence type="ECO:0000256" key="8">
    <source>
        <dbReference type="ARBA" id="ARBA00022679"/>
    </source>
</evidence>
<comment type="subunit">
    <text evidence="5 16">Homodimer.</text>
</comment>
<evidence type="ECO:0000256" key="6">
    <source>
        <dbReference type="ARBA" id="ARBA00012102"/>
    </source>
</evidence>
<dbReference type="Pfam" id="PF03309">
    <property type="entry name" value="Pan_kinase"/>
    <property type="match status" value="1"/>
</dbReference>
<accession>A0A2T1M116</accession>
<keyword evidence="12 16" id="KW-0630">Potassium</keyword>
<comment type="function">
    <text evidence="16">Catalyzes the phosphorylation of pantothenate (Pan), the first step in CoA biosynthesis.</text>
</comment>
<evidence type="ECO:0000313" key="17">
    <source>
        <dbReference type="EMBL" id="PSF38380.1"/>
    </source>
</evidence>
<feature type="binding site" evidence="16">
    <location>
        <position position="110"/>
    </location>
    <ligand>
        <name>K(+)</name>
        <dbReference type="ChEBI" id="CHEBI:29103"/>
    </ligand>
</feature>
<dbReference type="UniPathway" id="UPA00241">
    <property type="reaction ID" value="UER00352"/>
</dbReference>
<dbReference type="HAMAP" id="MF_01274">
    <property type="entry name" value="Pantothen_kinase_3"/>
    <property type="match status" value="1"/>
</dbReference>
<protein>
    <recommendedName>
        <fullName evidence="15 16">Type III pantothenate kinase</fullName>
        <ecNumber evidence="6 16">2.7.1.33</ecNumber>
    </recommendedName>
    <alternativeName>
        <fullName evidence="16">PanK-III</fullName>
    </alternativeName>
    <alternativeName>
        <fullName evidence="16">Pantothenic acid kinase</fullName>
    </alternativeName>
</protein>
<dbReference type="InterPro" id="IPR043129">
    <property type="entry name" value="ATPase_NBD"/>
</dbReference>
<evidence type="ECO:0000256" key="2">
    <source>
        <dbReference type="ARBA" id="ARBA00001958"/>
    </source>
</evidence>